<proteinExistence type="predicted"/>
<protein>
    <submittedName>
        <fullName evidence="1">Uncharacterized protein</fullName>
    </submittedName>
</protein>
<dbReference type="OrthoDB" id="146351at2157"/>
<organism evidence="1 2">
    <name type="scientific">Candidatus Methanoperedens nitratireducens</name>
    <dbReference type="NCBI Taxonomy" id="1392998"/>
    <lineage>
        <taxon>Archaea</taxon>
        <taxon>Methanobacteriati</taxon>
        <taxon>Methanobacteriota</taxon>
        <taxon>Stenosarchaea group</taxon>
        <taxon>Methanomicrobia</taxon>
        <taxon>Methanosarcinales</taxon>
        <taxon>ANME-2 cluster</taxon>
        <taxon>Candidatus Methanoperedentaceae</taxon>
        <taxon>Candidatus Methanoperedens</taxon>
    </lineage>
</organism>
<name>A0A284VLF9_9EURY</name>
<sequence>MDATVKAIETTGTIDAQHRLHLDEPLPVAGPTKVRVIILLPEEADIDEKEWLYAAANNPAFDFLKEPEEDIYTSEDGRPFYDNR</sequence>
<dbReference type="Proteomes" id="UP000218615">
    <property type="component" value="Unassembled WGS sequence"/>
</dbReference>
<dbReference type="AlphaFoldDB" id="A0A284VLF9"/>
<dbReference type="RefSeq" id="WP_096204348.1">
    <property type="nucleotide sequence ID" value="NZ_FZMP01000068.1"/>
</dbReference>
<evidence type="ECO:0000313" key="1">
    <source>
        <dbReference type="EMBL" id="SNQ60088.1"/>
    </source>
</evidence>
<reference evidence="2" key="1">
    <citation type="submission" date="2017-06" db="EMBL/GenBank/DDBJ databases">
        <authorList>
            <person name="Cremers G."/>
        </authorList>
    </citation>
    <scope>NUCLEOTIDE SEQUENCE [LARGE SCALE GENOMIC DNA]</scope>
</reference>
<evidence type="ECO:0000313" key="2">
    <source>
        <dbReference type="Proteomes" id="UP000218615"/>
    </source>
</evidence>
<gene>
    <name evidence="1" type="ORF">MNV_160008</name>
</gene>
<keyword evidence="2" id="KW-1185">Reference proteome</keyword>
<accession>A0A284VLF9</accession>
<dbReference type="EMBL" id="FZMP01000068">
    <property type="protein sequence ID" value="SNQ60088.1"/>
    <property type="molecule type" value="Genomic_DNA"/>
</dbReference>